<comment type="caution">
    <text evidence="2">The sequence shown here is derived from an EMBL/GenBank/DDBJ whole genome shotgun (WGS) entry which is preliminary data.</text>
</comment>
<evidence type="ECO:0000313" key="2">
    <source>
        <dbReference type="EMBL" id="KAK5981713.1"/>
    </source>
</evidence>
<gene>
    <name evidence="2" type="ORF">GCK32_022196</name>
</gene>
<reference evidence="2 3" key="1">
    <citation type="submission" date="2019-10" db="EMBL/GenBank/DDBJ databases">
        <title>Assembly and Annotation for the nematode Trichostrongylus colubriformis.</title>
        <authorList>
            <person name="Martin J."/>
        </authorList>
    </citation>
    <scope>NUCLEOTIDE SEQUENCE [LARGE SCALE GENOMIC DNA]</scope>
    <source>
        <strain evidence="2">G859</strain>
        <tissue evidence="2">Whole worm</tissue>
    </source>
</reference>
<evidence type="ECO:0000313" key="3">
    <source>
        <dbReference type="Proteomes" id="UP001331761"/>
    </source>
</evidence>
<accession>A0AAN8GC11</accession>
<feature type="compositionally biased region" description="Polar residues" evidence="1">
    <location>
        <begin position="69"/>
        <end position="79"/>
    </location>
</feature>
<keyword evidence="3" id="KW-1185">Reference proteome</keyword>
<feature type="region of interest" description="Disordered" evidence="1">
    <location>
        <begin position="1"/>
        <end position="90"/>
    </location>
</feature>
<evidence type="ECO:0000256" key="1">
    <source>
        <dbReference type="SAM" id="MobiDB-lite"/>
    </source>
</evidence>
<organism evidence="2 3">
    <name type="scientific">Trichostrongylus colubriformis</name>
    <name type="common">Black scour worm</name>
    <dbReference type="NCBI Taxonomy" id="6319"/>
    <lineage>
        <taxon>Eukaryota</taxon>
        <taxon>Metazoa</taxon>
        <taxon>Ecdysozoa</taxon>
        <taxon>Nematoda</taxon>
        <taxon>Chromadorea</taxon>
        <taxon>Rhabditida</taxon>
        <taxon>Rhabditina</taxon>
        <taxon>Rhabditomorpha</taxon>
        <taxon>Strongyloidea</taxon>
        <taxon>Trichostrongylidae</taxon>
        <taxon>Trichostrongylus</taxon>
    </lineage>
</organism>
<name>A0AAN8GC11_TRICO</name>
<dbReference type="EMBL" id="WIXE01005974">
    <property type="protein sequence ID" value="KAK5981713.1"/>
    <property type="molecule type" value="Genomic_DNA"/>
</dbReference>
<sequence length="104" mass="10227">MGGGPSYMGPPQIPLGRGAYMGPQGGGTYTGPQGGSGGTYLDPQPGAGAGGAFADERGASAPIADELVETQSGSPQPRSENGAIADTNSADISAQSLRIRGIYT</sequence>
<proteinExistence type="predicted"/>
<protein>
    <submittedName>
        <fullName evidence="2">Uncharacterized protein</fullName>
    </submittedName>
</protein>
<feature type="compositionally biased region" description="Gly residues" evidence="1">
    <location>
        <begin position="23"/>
        <end position="38"/>
    </location>
</feature>
<dbReference type="AlphaFoldDB" id="A0AAN8GC11"/>
<dbReference type="Proteomes" id="UP001331761">
    <property type="component" value="Unassembled WGS sequence"/>
</dbReference>